<dbReference type="RefSeq" id="WP_110469079.1">
    <property type="nucleotide sequence ID" value="NZ_QJSP01000004.1"/>
</dbReference>
<protein>
    <submittedName>
        <fullName evidence="1">Type I phosphodiesterase/nucleotide pyrophosphatase</fullName>
    </submittedName>
</protein>
<dbReference type="Gene3D" id="3.40.720.10">
    <property type="entry name" value="Alkaline Phosphatase, subunit A"/>
    <property type="match status" value="1"/>
</dbReference>
<gene>
    <name evidence="1" type="ORF">DFR67_104212</name>
</gene>
<evidence type="ECO:0000313" key="2">
    <source>
        <dbReference type="Proteomes" id="UP000247591"/>
    </source>
</evidence>
<accession>A0A318RS82</accession>
<dbReference type="Pfam" id="PF01663">
    <property type="entry name" value="Phosphodiest"/>
    <property type="match status" value="1"/>
</dbReference>
<dbReference type="EMBL" id="QJSP01000004">
    <property type="protein sequence ID" value="PYE18633.1"/>
    <property type="molecule type" value="Genomic_DNA"/>
</dbReference>
<dbReference type="PANTHER" id="PTHR10151">
    <property type="entry name" value="ECTONUCLEOTIDE PYROPHOSPHATASE/PHOSPHODIESTERASE"/>
    <property type="match status" value="1"/>
</dbReference>
<dbReference type="InterPro" id="IPR017850">
    <property type="entry name" value="Alkaline_phosphatase_core_sf"/>
</dbReference>
<comment type="caution">
    <text evidence="1">The sequence shown here is derived from an EMBL/GenBank/DDBJ whole genome shotgun (WGS) entry which is preliminary data.</text>
</comment>
<dbReference type="AlphaFoldDB" id="A0A318RS82"/>
<dbReference type="OrthoDB" id="9779267at2"/>
<evidence type="ECO:0000313" key="1">
    <source>
        <dbReference type="EMBL" id="PYE18633.1"/>
    </source>
</evidence>
<proteinExistence type="predicted"/>
<sequence length="389" mass="40937">MSELDPRHTLPPLSCVLESVAASLGAADLDNRLQLIPAQSATVLLIDGLGAELVASHPDDAPHLNAAGLADSTTVAAGFPATTAVSITSLSTGRSAGTHGILGYTFRAGGSDAGTPVLNTLRWCVHGDHDHDLRKTVVPEEFQTQSTIFERCRAQGFDTVTIVPGYHEGSGLTRASWRGANRRTAADHLDELQASILAEMMTAAPTLAYAYYGGLDLSGHLEGPGSPAWREQLRLIDAMVGALADKLPAGRQVVVTGDHGMIDTAAGRFDLDLHHELAFGVTAIAGEARVRHVYSEAGAAGDVLDTWTTMLGDRAIVMRRDDAIDAGWFGSTVAGDHRVRIGDVVAAARGDTAMIRSVAEPLESALIGHHGSWDSAEQLVPAIVLRGTR</sequence>
<reference evidence="1 2" key="1">
    <citation type="submission" date="2018-06" db="EMBL/GenBank/DDBJ databases">
        <title>Genomic Encyclopedia of Type Strains, Phase IV (KMG-IV): sequencing the most valuable type-strain genomes for metagenomic binning, comparative biology and taxonomic classification.</title>
        <authorList>
            <person name="Goeker M."/>
        </authorList>
    </citation>
    <scope>NUCLEOTIDE SEQUENCE [LARGE SCALE GENOMIC DNA]</scope>
    <source>
        <strain evidence="1 2">DSM 45521</strain>
    </source>
</reference>
<dbReference type="InterPro" id="IPR002591">
    <property type="entry name" value="Phosphodiest/P_Trfase"/>
</dbReference>
<dbReference type="GO" id="GO:0016787">
    <property type="term" value="F:hydrolase activity"/>
    <property type="evidence" value="ECO:0007669"/>
    <property type="project" value="UniProtKB-ARBA"/>
</dbReference>
<name>A0A318RS82_WILLI</name>
<dbReference type="PANTHER" id="PTHR10151:SF120">
    <property type="entry name" value="BIS(5'-ADENOSYL)-TRIPHOSPHATASE"/>
    <property type="match status" value="1"/>
</dbReference>
<organism evidence="1 2">
    <name type="scientific">Williamsia limnetica</name>
    <dbReference type="NCBI Taxonomy" id="882452"/>
    <lineage>
        <taxon>Bacteria</taxon>
        <taxon>Bacillati</taxon>
        <taxon>Actinomycetota</taxon>
        <taxon>Actinomycetes</taxon>
        <taxon>Mycobacteriales</taxon>
        <taxon>Nocardiaceae</taxon>
        <taxon>Williamsia</taxon>
    </lineage>
</organism>
<dbReference type="Proteomes" id="UP000247591">
    <property type="component" value="Unassembled WGS sequence"/>
</dbReference>
<dbReference type="SUPFAM" id="SSF53649">
    <property type="entry name" value="Alkaline phosphatase-like"/>
    <property type="match status" value="1"/>
</dbReference>
<keyword evidence="2" id="KW-1185">Reference proteome</keyword>